<sequence length="152" mass="16366">MRFEERLANRGLQLPEYKSKKVFEPAVVTGNLVFVSGHAAKVDGSLVYNGIVGDSISLVEAQDAATICFLNCLSALKSKIGELDKISQFVNVKGYVASTPAFTDHPKVMNGVSELINEVFGETGKHSRISFGASSLPEGTPVEVEIVVEIKH</sequence>
<accession>A0ABV7N1V8</accession>
<dbReference type="Pfam" id="PF14588">
    <property type="entry name" value="YjgF_endoribonc"/>
    <property type="match status" value="1"/>
</dbReference>
<dbReference type="RefSeq" id="WP_380651667.1">
    <property type="nucleotide sequence ID" value="NZ_JBHRVQ010000001.1"/>
</dbReference>
<dbReference type="PANTHER" id="PTHR43760:SF1">
    <property type="entry name" value="ENDORIBONUCLEASE L-PSP_CHORISMATE MUTASE-LIKE DOMAIN-CONTAINING PROTEIN"/>
    <property type="match status" value="1"/>
</dbReference>
<proteinExistence type="predicted"/>
<protein>
    <submittedName>
        <fullName evidence="2">RidA family protein</fullName>
    </submittedName>
</protein>
<evidence type="ECO:0000313" key="2">
    <source>
        <dbReference type="EMBL" id="MFC3387569.1"/>
    </source>
</evidence>
<dbReference type="SUPFAM" id="SSF55298">
    <property type="entry name" value="YjgF-like"/>
    <property type="match status" value="1"/>
</dbReference>
<dbReference type="InterPro" id="IPR013813">
    <property type="entry name" value="Endoribo_LPSP/chorism_mut-like"/>
</dbReference>
<gene>
    <name evidence="2" type="ORF">ACFOEO_03010</name>
</gene>
<organism evidence="2 3">
    <name type="scientific">Salinicoccus sesuvii</name>
    <dbReference type="NCBI Taxonomy" id="868281"/>
    <lineage>
        <taxon>Bacteria</taxon>
        <taxon>Bacillati</taxon>
        <taxon>Bacillota</taxon>
        <taxon>Bacilli</taxon>
        <taxon>Bacillales</taxon>
        <taxon>Staphylococcaceae</taxon>
        <taxon>Salinicoccus</taxon>
    </lineage>
</organism>
<dbReference type="InterPro" id="IPR035959">
    <property type="entry name" value="RutC-like_sf"/>
</dbReference>
<evidence type="ECO:0000259" key="1">
    <source>
        <dbReference type="Pfam" id="PF14588"/>
    </source>
</evidence>
<name>A0ABV7N1V8_9STAP</name>
<comment type="caution">
    <text evidence="2">The sequence shown here is derived from an EMBL/GenBank/DDBJ whole genome shotgun (WGS) entry which is preliminary data.</text>
</comment>
<evidence type="ECO:0000313" key="3">
    <source>
        <dbReference type="Proteomes" id="UP001595637"/>
    </source>
</evidence>
<feature type="domain" description="Endoribonuclease L-PSP/chorismate mutase-like" evidence="1">
    <location>
        <begin position="4"/>
        <end position="138"/>
    </location>
</feature>
<reference evidence="3" key="1">
    <citation type="journal article" date="2019" name="Int. J. Syst. Evol. Microbiol.">
        <title>The Global Catalogue of Microorganisms (GCM) 10K type strain sequencing project: providing services to taxonomists for standard genome sequencing and annotation.</title>
        <authorList>
            <consortium name="The Broad Institute Genomics Platform"/>
            <consortium name="The Broad Institute Genome Sequencing Center for Infectious Disease"/>
            <person name="Wu L."/>
            <person name="Ma J."/>
        </authorList>
    </citation>
    <scope>NUCLEOTIDE SEQUENCE [LARGE SCALE GENOMIC DNA]</scope>
    <source>
        <strain evidence="3">CCM 7756</strain>
    </source>
</reference>
<dbReference type="CDD" id="cd02199">
    <property type="entry name" value="YjgF_YER057c_UK114_like_1"/>
    <property type="match status" value="1"/>
</dbReference>
<dbReference type="EMBL" id="JBHRVQ010000001">
    <property type="protein sequence ID" value="MFC3387569.1"/>
    <property type="molecule type" value="Genomic_DNA"/>
</dbReference>
<dbReference type="Gene3D" id="3.30.1330.40">
    <property type="entry name" value="RutC-like"/>
    <property type="match status" value="1"/>
</dbReference>
<dbReference type="Proteomes" id="UP001595637">
    <property type="component" value="Unassembled WGS sequence"/>
</dbReference>
<dbReference type="PANTHER" id="PTHR43760">
    <property type="entry name" value="ENDORIBONUCLEASE-RELATED"/>
    <property type="match status" value="1"/>
</dbReference>
<keyword evidence="3" id="KW-1185">Reference proteome</keyword>